<dbReference type="Pfam" id="PF00023">
    <property type="entry name" value="Ank"/>
    <property type="match status" value="2"/>
</dbReference>
<dbReference type="AlphaFoldDB" id="W3WND6"/>
<dbReference type="PANTHER" id="PTHR24148:SF78">
    <property type="entry name" value="HETEROKARYON INCOMPATIBILITY DOMAIN-CONTAINING PROTEIN"/>
    <property type="match status" value="1"/>
</dbReference>
<dbReference type="InterPro" id="IPR010730">
    <property type="entry name" value="HET"/>
</dbReference>
<dbReference type="STRING" id="1229662.W3WND6"/>
<dbReference type="eggNOG" id="ENOG502SUZ5">
    <property type="taxonomic scope" value="Eukaryota"/>
</dbReference>
<dbReference type="PROSITE" id="PS50088">
    <property type="entry name" value="ANK_REPEAT"/>
    <property type="match status" value="2"/>
</dbReference>
<reference evidence="4" key="1">
    <citation type="journal article" date="2015" name="BMC Genomics">
        <title>Genomic and transcriptomic analysis of the endophytic fungus Pestalotiopsis fici reveals its lifestyle and high potential for synthesis of natural products.</title>
        <authorList>
            <person name="Wang X."/>
            <person name="Zhang X."/>
            <person name="Liu L."/>
            <person name="Xiang M."/>
            <person name="Wang W."/>
            <person name="Sun X."/>
            <person name="Che Y."/>
            <person name="Guo L."/>
            <person name="Liu G."/>
            <person name="Guo L."/>
            <person name="Wang C."/>
            <person name="Yin W.B."/>
            <person name="Stadler M."/>
            <person name="Zhang X."/>
            <person name="Liu X."/>
        </authorList>
    </citation>
    <scope>NUCLEOTIDE SEQUENCE [LARGE SCALE GENOMIC DNA]</scope>
    <source>
        <strain evidence="4">W106-1 / CGMCC3.15140</strain>
    </source>
</reference>
<dbReference type="Gene3D" id="1.25.40.20">
    <property type="entry name" value="Ankyrin repeat-containing domain"/>
    <property type="match status" value="1"/>
</dbReference>
<feature type="repeat" description="ANK" evidence="1">
    <location>
        <begin position="829"/>
        <end position="863"/>
    </location>
</feature>
<dbReference type="Proteomes" id="UP000030651">
    <property type="component" value="Unassembled WGS sequence"/>
</dbReference>
<gene>
    <name evidence="3" type="ORF">PFICI_12369</name>
</gene>
<evidence type="ECO:0000256" key="1">
    <source>
        <dbReference type="PROSITE-ProRule" id="PRU00023"/>
    </source>
</evidence>
<protein>
    <recommendedName>
        <fullName evidence="2">Heterokaryon incompatibility domain-containing protein</fullName>
    </recommendedName>
</protein>
<dbReference type="InterPro" id="IPR036770">
    <property type="entry name" value="Ankyrin_rpt-contain_sf"/>
</dbReference>
<dbReference type="InterPro" id="IPR055530">
    <property type="entry name" value="DUF7104"/>
</dbReference>
<dbReference type="OrthoDB" id="3477286at2759"/>
<dbReference type="Pfam" id="PF23397">
    <property type="entry name" value="DUF7104"/>
    <property type="match status" value="1"/>
</dbReference>
<dbReference type="PROSITE" id="PS50297">
    <property type="entry name" value="ANK_REP_REGION"/>
    <property type="match status" value="2"/>
</dbReference>
<dbReference type="PANTHER" id="PTHR24148">
    <property type="entry name" value="ANKYRIN REPEAT DOMAIN-CONTAINING PROTEIN 39 HOMOLOG-RELATED"/>
    <property type="match status" value="1"/>
</dbReference>
<dbReference type="InterPro" id="IPR052895">
    <property type="entry name" value="HetReg/Transcr_Mod"/>
</dbReference>
<dbReference type="EMBL" id="KI912118">
    <property type="protein sequence ID" value="ETS75425.1"/>
    <property type="molecule type" value="Genomic_DNA"/>
</dbReference>
<name>W3WND6_PESFW</name>
<dbReference type="SUPFAM" id="SSF48403">
    <property type="entry name" value="Ankyrin repeat"/>
    <property type="match status" value="1"/>
</dbReference>
<proteinExistence type="predicted"/>
<accession>W3WND6</accession>
<dbReference type="HOGENOM" id="CLU_004184_3_5_1"/>
<evidence type="ECO:0000259" key="2">
    <source>
        <dbReference type="Pfam" id="PF06985"/>
    </source>
</evidence>
<feature type="domain" description="Heterokaryon incompatibility" evidence="2">
    <location>
        <begin position="43"/>
        <end position="204"/>
    </location>
</feature>
<organism evidence="3 4">
    <name type="scientific">Pestalotiopsis fici (strain W106-1 / CGMCC3.15140)</name>
    <dbReference type="NCBI Taxonomy" id="1229662"/>
    <lineage>
        <taxon>Eukaryota</taxon>
        <taxon>Fungi</taxon>
        <taxon>Dikarya</taxon>
        <taxon>Ascomycota</taxon>
        <taxon>Pezizomycotina</taxon>
        <taxon>Sordariomycetes</taxon>
        <taxon>Xylariomycetidae</taxon>
        <taxon>Amphisphaeriales</taxon>
        <taxon>Sporocadaceae</taxon>
        <taxon>Pestalotiopsis</taxon>
    </lineage>
</organism>
<dbReference type="GeneID" id="19277382"/>
<evidence type="ECO:0000313" key="3">
    <source>
        <dbReference type="EMBL" id="ETS75425.1"/>
    </source>
</evidence>
<dbReference type="KEGG" id="pfy:PFICI_12369"/>
<dbReference type="Pfam" id="PF06985">
    <property type="entry name" value="HET"/>
    <property type="match status" value="1"/>
</dbReference>
<keyword evidence="1" id="KW-0040">ANK repeat</keyword>
<dbReference type="InterPro" id="IPR002110">
    <property type="entry name" value="Ankyrin_rpt"/>
</dbReference>
<feature type="repeat" description="ANK" evidence="1">
    <location>
        <begin position="703"/>
        <end position="735"/>
    </location>
</feature>
<evidence type="ECO:0000313" key="4">
    <source>
        <dbReference type="Proteomes" id="UP000030651"/>
    </source>
</evidence>
<dbReference type="InParanoid" id="W3WND6"/>
<dbReference type="RefSeq" id="XP_007839141.1">
    <property type="nucleotide sequence ID" value="XM_007840950.1"/>
</dbReference>
<dbReference type="SMART" id="SM00248">
    <property type="entry name" value="ANK"/>
    <property type="match status" value="4"/>
</dbReference>
<keyword evidence="4" id="KW-1185">Reference proteome</keyword>
<sequence>MEFAHAPLEGDNAFRLLRLLGGQGDIVECELFHTNTNYSKLHYEAVSYCWGSKQRPGTILINGQTLLVRESLVGLLKHLRHADPTKNRIIWIDAVCIDQQNKIEQGHQVQQMRRIYASARRVIFWLGETTPNVTLLMTALDLFNRTVKSYGWHRLAIVEQSAWELVVKALEAHPAILNAPGRMREALHDLLKRPWFRRAWIIQEVANARRGIVQCGKHVVACRPFTLAPRLLGIQANQHCCNVLDAMPTCSRTVSWWSEDRSLFSIVQKFRYSESTLDRDRIYALRGLCSFRDDRNFLGVDYEQPVQQVINDAIAHMCMCDRRSLPDSLYPSMGAFLNDLESMHLRVLIALLKSDNIDGVRDILHHYPTSIKITPLMLSYAVSSIHHGPGLTKLLLDFCQGPIQISEQIVIAACMNEAHAPAVCNLLLPYASSIGPSLGIFIAAARNPAQGRPIMSCLIKHFRPSETIVTAELSDAILLNEKARDELIDIIFQRLAGSVQINQDIALGAAKTPSDLMSLDAFFASKQLVVTEEILIATTQNRTWGPKVLEYLFQKTTAKYLPMSGRLVAAVIDAIEYNLDLLQLFLDYRKQDISICDEVLISILRHPEALRILNLFQDEKGILQMTQTTPATMSNYAVVPPLDWTFINIDSEGHPALWWAIDNAQEALLQALIRKGADLSVHGPRPIIKHGQRIDDREPMRYSYAHPLYLATKLGNLSIIKVLLDNVADINQGPTSLVAAMDQDKSFQFLLEHGARINGELLVGAAYYGNISVVKFAIENGVRDELDYALFLAAENCHIPVVENLLEAGAQIKARIPNRINNREYPYRSSWTVLHCAVFSKDASPDLIELLIKSGAELNARGDFGETALDIAAHVTRNRSVYECLLKAGAH</sequence>